<dbReference type="InterPro" id="IPR013087">
    <property type="entry name" value="Znf_C2H2_type"/>
</dbReference>
<feature type="compositionally biased region" description="Polar residues" evidence="2">
    <location>
        <begin position="104"/>
        <end position="115"/>
    </location>
</feature>
<evidence type="ECO:0000256" key="1">
    <source>
        <dbReference type="PROSITE-ProRule" id="PRU00042"/>
    </source>
</evidence>
<dbReference type="PROSITE" id="PS00028">
    <property type="entry name" value="ZINC_FINGER_C2H2_1"/>
    <property type="match status" value="1"/>
</dbReference>
<feature type="region of interest" description="Disordered" evidence="2">
    <location>
        <begin position="79"/>
        <end position="115"/>
    </location>
</feature>
<keyword evidence="1" id="KW-0863">Zinc-finger</keyword>
<organism evidence="4 5">
    <name type="scientific">Allacma fusca</name>
    <dbReference type="NCBI Taxonomy" id="39272"/>
    <lineage>
        <taxon>Eukaryota</taxon>
        <taxon>Metazoa</taxon>
        <taxon>Ecdysozoa</taxon>
        <taxon>Arthropoda</taxon>
        <taxon>Hexapoda</taxon>
        <taxon>Collembola</taxon>
        <taxon>Symphypleona</taxon>
        <taxon>Sminthuridae</taxon>
        <taxon>Allacma</taxon>
    </lineage>
</organism>
<sequence length="154" mass="17380">MSYNHPSVTEADLQNFVIIHPGLLERLLHPRHCRSCNCDSKRKQRLIAGPTLEHSGSTSQGEQESCKWSSQLKTHKKTHCESASPECESDFSKTRDIEEAPSRPNGTSSPGQYTKSSCRICDRTFSNNGELEAHYAESHKQPVVRLRRLVITTM</sequence>
<dbReference type="Proteomes" id="UP000708208">
    <property type="component" value="Unassembled WGS sequence"/>
</dbReference>
<dbReference type="PROSITE" id="PS50157">
    <property type="entry name" value="ZINC_FINGER_C2H2_2"/>
    <property type="match status" value="1"/>
</dbReference>
<dbReference type="GO" id="GO:0008270">
    <property type="term" value="F:zinc ion binding"/>
    <property type="evidence" value="ECO:0007669"/>
    <property type="project" value="UniProtKB-KW"/>
</dbReference>
<dbReference type="AlphaFoldDB" id="A0A8J2JAB7"/>
<name>A0A8J2JAB7_9HEXA</name>
<protein>
    <recommendedName>
        <fullName evidence="3">C2H2-type domain-containing protein</fullName>
    </recommendedName>
</protein>
<feature type="domain" description="C2H2-type" evidence="3">
    <location>
        <begin position="116"/>
        <end position="139"/>
    </location>
</feature>
<reference evidence="4" key="1">
    <citation type="submission" date="2021-06" db="EMBL/GenBank/DDBJ databases">
        <authorList>
            <person name="Hodson N. C."/>
            <person name="Mongue J. A."/>
            <person name="Jaron S. K."/>
        </authorList>
    </citation>
    <scope>NUCLEOTIDE SEQUENCE</scope>
</reference>
<evidence type="ECO:0000256" key="2">
    <source>
        <dbReference type="SAM" id="MobiDB-lite"/>
    </source>
</evidence>
<feature type="compositionally biased region" description="Basic and acidic residues" evidence="2">
    <location>
        <begin position="90"/>
        <end position="101"/>
    </location>
</feature>
<gene>
    <name evidence="4" type="ORF">AFUS01_LOCUS6328</name>
</gene>
<accession>A0A8J2JAB7</accession>
<keyword evidence="1" id="KW-0862">Zinc</keyword>
<keyword evidence="5" id="KW-1185">Reference proteome</keyword>
<evidence type="ECO:0000313" key="4">
    <source>
        <dbReference type="EMBL" id="CAG7716841.1"/>
    </source>
</evidence>
<dbReference type="EMBL" id="CAJVCH010041604">
    <property type="protein sequence ID" value="CAG7716841.1"/>
    <property type="molecule type" value="Genomic_DNA"/>
</dbReference>
<evidence type="ECO:0000259" key="3">
    <source>
        <dbReference type="PROSITE" id="PS50157"/>
    </source>
</evidence>
<comment type="caution">
    <text evidence="4">The sequence shown here is derived from an EMBL/GenBank/DDBJ whole genome shotgun (WGS) entry which is preliminary data.</text>
</comment>
<evidence type="ECO:0000313" key="5">
    <source>
        <dbReference type="Proteomes" id="UP000708208"/>
    </source>
</evidence>
<keyword evidence="1" id="KW-0479">Metal-binding</keyword>
<proteinExistence type="predicted"/>